<evidence type="ECO:0000256" key="1">
    <source>
        <dbReference type="SAM" id="Phobius"/>
    </source>
</evidence>
<evidence type="ECO:0000313" key="2">
    <source>
        <dbReference type="EMBL" id="AHK71864.1"/>
    </source>
</evidence>
<evidence type="ECO:0000313" key="3">
    <source>
        <dbReference type="Proteomes" id="UP000031656"/>
    </source>
</evidence>
<protein>
    <submittedName>
        <fullName evidence="2">Uncharacterized protein</fullName>
    </submittedName>
</protein>
<dbReference type="GeneID" id="56906212"/>
<dbReference type="HOGENOM" id="CLU_2617015_0_0_5"/>
<feature type="transmembrane region" description="Helical" evidence="1">
    <location>
        <begin position="36"/>
        <end position="59"/>
    </location>
</feature>
<sequence length="81" mass="8709">MKDSPLRPILPLLVVAALGALTPAVAHHVTTFLGLSGIFWASAMLMLEVTLLCIGLAAIRPTIQQPARAETTLHNRETVLR</sequence>
<keyword evidence="1" id="KW-1133">Transmembrane helix</keyword>
<accession>A0A067Z6F7</accession>
<dbReference type="RefSeq" id="WP_041112121.1">
    <property type="nucleotide sequence ID" value="NZ_CP004373.1"/>
</dbReference>
<dbReference type="EMBL" id="CP004373">
    <property type="protein sequence ID" value="AHK71864.1"/>
    <property type="molecule type" value="Genomic_DNA"/>
</dbReference>
<dbReference type="AlphaFoldDB" id="A0A067Z6F7"/>
<dbReference type="KEGG" id="goy:GLS_c19910"/>
<proteinExistence type="predicted"/>
<organism evidence="2 3">
    <name type="scientific">Gluconobacter oxydans DSM 3504</name>
    <dbReference type="NCBI Taxonomy" id="1288313"/>
    <lineage>
        <taxon>Bacteria</taxon>
        <taxon>Pseudomonadati</taxon>
        <taxon>Pseudomonadota</taxon>
        <taxon>Alphaproteobacteria</taxon>
        <taxon>Acetobacterales</taxon>
        <taxon>Acetobacteraceae</taxon>
        <taxon>Gluconobacter</taxon>
    </lineage>
</organism>
<dbReference type="Proteomes" id="UP000031656">
    <property type="component" value="Chromosome"/>
</dbReference>
<gene>
    <name evidence="2" type="ORF">GLS_c19910</name>
</gene>
<name>A0A067Z6F7_GLUOY</name>
<keyword evidence="1" id="KW-0472">Membrane</keyword>
<reference evidence="2 3" key="1">
    <citation type="journal article" date="2015" name="Appl. Microbiol. Biotechnol.">
        <title>The consequence of an additional NADH dehydrogenase paralog on the growth of Gluconobacter oxydans DSM3504.</title>
        <authorList>
            <person name="Kostner D."/>
            <person name="Luchterhand B."/>
            <person name="Junker A."/>
            <person name="Volland S."/>
            <person name="Daniel R."/>
            <person name="Buchs J."/>
            <person name="Liebl W."/>
            <person name="Ehrenreich A."/>
        </authorList>
    </citation>
    <scope>NUCLEOTIDE SEQUENCE [LARGE SCALE GENOMIC DNA]</scope>
    <source>
        <strain evidence="2">DSM 3504</strain>
    </source>
</reference>
<keyword evidence="1" id="KW-0812">Transmembrane</keyword>